<reference evidence="1" key="1">
    <citation type="submission" date="2024-06" db="EMBL/GenBank/DDBJ databases">
        <title>Mesorhizobium karijinii sp. nov., a symbiont of the iconic Swainsona formosa from arid Australia.</title>
        <authorList>
            <person name="Hill Y.J."/>
            <person name="Watkin E.L.J."/>
            <person name="O'Hara G.W."/>
            <person name="Terpolilli J."/>
            <person name="Tye M.L."/>
            <person name="Kohlmeier M.G."/>
        </authorList>
    </citation>
    <scope>NUCLEOTIDE SEQUENCE</scope>
    <source>
        <strain evidence="1">WSM2240</strain>
    </source>
</reference>
<evidence type="ECO:0000313" key="1">
    <source>
        <dbReference type="EMBL" id="XCG50514.1"/>
    </source>
</evidence>
<dbReference type="Gene3D" id="1.10.1220.10">
    <property type="entry name" value="Met repressor-like"/>
    <property type="match status" value="1"/>
</dbReference>
<protein>
    <submittedName>
        <fullName evidence="1">Toxin-antitoxin system HicB family antitoxin</fullName>
    </submittedName>
</protein>
<accession>A0AAU8CU93</accession>
<dbReference type="SUPFAM" id="SSF47598">
    <property type="entry name" value="Ribbon-helix-helix"/>
    <property type="match status" value="1"/>
</dbReference>
<dbReference type="RefSeq" id="WP_353641959.1">
    <property type="nucleotide sequence ID" value="NZ_CP159253.1"/>
</dbReference>
<dbReference type="Pfam" id="PF05534">
    <property type="entry name" value="HicB"/>
    <property type="match status" value="1"/>
</dbReference>
<dbReference type="AlphaFoldDB" id="A0AAU8CU93"/>
<proteinExistence type="predicted"/>
<name>A0AAU8CU93_9HYPH</name>
<dbReference type="InterPro" id="IPR008651">
    <property type="entry name" value="Uncharacterised_HicB"/>
</dbReference>
<gene>
    <name evidence="1" type="ORF">ABVK50_08585</name>
</gene>
<organism evidence="1">
    <name type="scientific">Mesorhizobium sp. WSM2240</name>
    <dbReference type="NCBI Taxonomy" id="3228851"/>
    <lineage>
        <taxon>Bacteria</taxon>
        <taxon>Pseudomonadati</taxon>
        <taxon>Pseudomonadota</taxon>
        <taxon>Alphaproteobacteria</taxon>
        <taxon>Hyphomicrobiales</taxon>
        <taxon>Phyllobacteriaceae</taxon>
        <taxon>Mesorhizobium</taxon>
    </lineage>
</organism>
<dbReference type="InterPro" id="IPR010985">
    <property type="entry name" value="Ribbon_hlx_hlx"/>
</dbReference>
<sequence>MPVWMKLSVRLPLQVHTALSKEAKASAVSLNQLIVDRLNASVGGAYVTEDQANDGAILRRLKEVEERLDALEGKTRKAKTTL</sequence>
<dbReference type="EMBL" id="CP159253">
    <property type="protein sequence ID" value="XCG50514.1"/>
    <property type="molecule type" value="Genomic_DNA"/>
</dbReference>
<dbReference type="GO" id="GO:0006355">
    <property type="term" value="P:regulation of DNA-templated transcription"/>
    <property type="evidence" value="ECO:0007669"/>
    <property type="project" value="InterPro"/>
</dbReference>
<dbReference type="InterPro" id="IPR013321">
    <property type="entry name" value="Arc_rbn_hlx_hlx"/>
</dbReference>